<dbReference type="EC" id="1.1.1.1" evidence="7"/>
<proteinExistence type="inferred from homology"/>
<dbReference type="SUPFAM" id="SSF56796">
    <property type="entry name" value="Dehydroquinate synthase-like"/>
    <property type="match status" value="1"/>
</dbReference>
<accession>A0ABW2B7H1</accession>
<sequence length="412" mass="43444">MENTLGLGLVRQPKTVLFGPGQRGQLGLYARGFGTRVLMVTDERMATTPEFKAMHDDLSAAGMKISIYDQALPDLPRQNVIDATAPFARGSIDVIVGIGGGSCMDLAKAVSVILAHGGDVRDYFGEFAVPGPGIPIITIPTTGGTGAEVTSLAIVYDDENQMKMAIADAHIAPAIAIIDPELTLSCPPGLTAATAADALSHLVEAYTARPKNPTPQQIATQIYVGKNRITDMFCTQGLTLMNKSLGAVVDDPSDLAARSDVMFAAYCAGMAINTTGTAAAHAIQSPMAAIGHTPHGFGVGALLPYVMRFNLPYCTSEFAQIGQTLGVVRPGQSERDQGRAAITRIEELLEKTGTPMELASLGVEETHFDQIAASSVKATRLVLNNPAPMTEQAIKALLARGVAGDRSWWEKP</sequence>
<evidence type="ECO:0000256" key="1">
    <source>
        <dbReference type="ARBA" id="ARBA00001962"/>
    </source>
</evidence>
<evidence type="ECO:0000256" key="4">
    <source>
        <dbReference type="ARBA" id="ARBA00023027"/>
    </source>
</evidence>
<gene>
    <name evidence="7" type="ORF">ACFQFQ_23030</name>
</gene>
<dbReference type="PROSITE" id="PS00913">
    <property type="entry name" value="ADH_IRON_1"/>
    <property type="match status" value="1"/>
</dbReference>
<dbReference type="GO" id="GO:0004022">
    <property type="term" value="F:alcohol dehydrogenase (NAD+) activity"/>
    <property type="evidence" value="ECO:0007669"/>
    <property type="project" value="UniProtKB-EC"/>
</dbReference>
<dbReference type="InterPro" id="IPR018211">
    <property type="entry name" value="ADH_Fe_CS"/>
</dbReference>
<evidence type="ECO:0000259" key="6">
    <source>
        <dbReference type="Pfam" id="PF25137"/>
    </source>
</evidence>
<organism evidence="7 8">
    <name type="scientific">Sulfitobacter porphyrae</name>
    <dbReference type="NCBI Taxonomy" id="1246864"/>
    <lineage>
        <taxon>Bacteria</taxon>
        <taxon>Pseudomonadati</taxon>
        <taxon>Pseudomonadota</taxon>
        <taxon>Alphaproteobacteria</taxon>
        <taxon>Rhodobacterales</taxon>
        <taxon>Roseobacteraceae</taxon>
        <taxon>Sulfitobacter</taxon>
    </lineage>
</organism>
<keyword evidence="4" id="KW-0520">NAD</keyword>
<dbReference type="EMBL" id="JBHSWG010000003">
    <property type="protein sequence ID" value="MFC6761695.1"/>
    <property type="molecule type" value="Genomic_DNA"/>
</dbReference>
<dbReference type="PANTHER" id="PTHR11496">
    <property type="entry name" value="ALCOHOL DEHYDROGENASE"/>
    <property type="match status" value="1"/>
</dbReference>
<comment type="cofactor">
    <cofactor evidence="1">
        <name>Fe cation</name>
        <dbReference type="ChEBI" id="CHEBI:24875"/>
    </cofactor>
</comment>
<dbReference type="Proteomes" id="UP001596353">
    <property type="component" value="Unassembled WGS sequence"/>
</dbReference>
<keyword evidence="8" id="KW-1185">Reference proteome</keyword>
<dbReference type="Pfam" id="PF25137">
    <property type="entry name" value="ADH_Fe_C"/>
    <property type="match status" value="1"/>
</dbReference>
<feature type="domain" description="Alcohol dehydrogenase iron-type/glycerol dehydrogenase GldA" evidence="5">
    <location>
        <begin position="13"/>
        <end position="180"/>
    </location>
</feature>
<reference evidence="8" key="1">
    <citation type="journal article" date="2019" name="Int. J. Syst. Evol. Microbiol.">
        <title>The Global Catalogue of Microorganisms (GCM) 10K type strain sequencing project: providing services to taxonomists for standard genome sequencing and annotation.</title>
        <authorList>
            <consortium name="The Broad Institute Genomics Platform"/>
            <consortium name="The Broad Institute Genome Sequencing Center for Infectious Disease"/>
            <person name="Wu L."/>
            <person name="Ma J."/>
        </authorList>
    </citation>
    <scope>NUCLEOTIDE SEQUENCE [LARGE SCALE GENOMIC DNA]</scope>
    <source>
        <strain evidence="8">CCUG 66188</strain>
    </source>
</reference>
<name>A0ABW2B7H1_9RHOB</name>
<dbReference type="Gene3D" id="1.20.1090.10">
    <property type="entry name" value="Dehydroquinate synthase-like - alpha domain"/>
    <property type="match status" value="1"/>
</dbReference>
<protein>
    <submittedName>
        <fullName evidence="7">Iron-containing alcohol dehydrogenase</fullName>
        <ecNumber evidence="7">1.1.1.1</ecNumber>
    </submittedName>
</protein>
<evidence type="ECO:0000256" key="2">
    <source>
        <dbReference type="ARBA" id="ARBA00007358"/>
    </source>
</evidence>
<dbReference type="InterPro" id="IPR001670">
    <property type="entry name" value="ADH_Fe/GldA"/>
</dbReference>
<comment type="caution">
    <text evidence="7">The sequence shown here is derived from an EMBL/GenBank/DDBJ whole genome shotgun (WGS) entry which is preliminary data.</text>
</comment>
<feature type="domain" description="Fe-containing alcohol dehydrogenase-like C-terminal" evidence="6">
    <location>
        <begin position="191"/>
        <end position="400"/>
    </location>
</feature>
<evidence type="ECO:0000256" key="3">
    <source>
        <dbReference type="ARBA" id="ARBA00023002"/>
    </source>
</evidence>
<keyword evidence="3 7" id="KW-0560">Oxidoreductase</keyword>
<dbReference type="Pfam" id="PF00465">
    <property type="entry name" value="Fe-ADH"/>
    <property type="match status" value="1"/>
</dbReference>
<dbReference type="Gene3D" id="3.40.50.1970">
    <property type="match status" value="1"/>
</dbReference>
<evidence type="ECO:0000313" key="8">
    <source>
        <dbReference type="Proteomes" id="UP001596353"/>
    </source>
</evidence>
<dbReference type="InterPro" id="IPR056798">
    <property type="entry name" value="ADH_Fe_C"/>
</dbReference>
<dbReference type="PANTHER" id="PTHR11496:SF102">
    <property type="entry name" value="ALCOHOL DEHYDROGENASE 4"/>
    <property type="match status" value="1"/>
</dbReference>
<comment type="similarity">
    <text evidence="2">Belongs to the iron-containing alcohol dehydrogenase family.</text>
</comment>
<dbReference type="InterPro" id="IPR039697">
    <property type="entry name" value="Alcohol_dehydrogenase_Fe"/>
</dbReference>
<evidence type="ECO:0000313" key="7">
    <source>
        <dbReference type="EMBL" id="MFC6761695.1"/>
    </source>
</evidence>
<evidence type="ECO:0000259" key="5">
    <source>
        <dbReference type="Pfam" id="PF00465"/>
    </source>
</evidence>